<dbReference type="Gramene" id="Kaladp0100s0016.1.v1.1">
    <property type="protein sequence ID" value="Kaladp0100s0016.1.v1.1"/>
    <property type="gene ID" value="Kaladp0100s0016.v1.1"/>
</dbReference>
<feature type="compositionally biased region" description="Polar residues" evidence="3">
    <location>
        <begin position="61"/>
        <end position="72"/>
    </location>
</feature>
<keyword evidence="1" id="KW-0112">Calmodulin-binding</keyword>
<feature type="compositionally biased region" description="Basic and acidic residues" evidence="3">
    <location>
        <begin position="573"/>
        <end position="609"/>
    </location>
</feature>
<evidence type="ECO:0000256" key="2">
    <source>
        <dbReference type="ARBA" id="ARBA00024341"/>
    </source>
</evidence>
<keyword evidence="5" id="KW-1185">Reference proteome</keyword>
<dbReference type="GO" id="GO:0005516">
    <property type="term" value="F:calmodulin binding"/>
    <property type="evidence" value="ECO:0007669"/>
    <property type="project" value="UniProtKB-KW"/>
</dbReference>
<feature type="region of interest" description="Disordered" evidence="3">
    <location>
        <begin position="358"/>
        <end position="388"/>
    </location>
</feature>
<evidence type="ECO:0000313" key="5">
    <source>
        <dbReference type="Proteomes" id="UP000594263"/>
    </source>
</evidence>
<accession>A0A7N0V526</accession>
<dbReference type="PANTHER" id="PTHR32295">
    <property type="entry name" value="IQ-DOMAIN 5-RELATED"/>
    <property type="match status" value="1"/>
</dbReference>
<dbReference type="PROSITE" id="PS50096">
    <property type="entry name" value="IQ"/>
    <property type="match status" value="2"/>
</dbReference>
<feature type="region of interest" description="Disordered" evidence="3">
    <location>
        <begin position="533"/>
        <end position="609"/>
    </location>
</feature>
<evidence type="ECO:0000256" key="1">
    <source>
        <dbReference type="ARBA" id="ARBA00022860"/>
    </source>
</evidence>
<dbReference type="PANTHER" id="PTHR32295:SF154">
    <property type="entry name" value="PROTEIN IQ-DOMAIN 32"/>
    <property type="match status" value="1"/>
</dbReference>
<comment type="similarity">
    <text evidence="2">Belongs to the IQD family.</text>
</comment>
<feature type="compositionally biased region" description="Basic and acidic residues" evidence="3">
    <location>
        <begin position="654"/>
        <end position="663"/>
    </location>
</feature>
<evidence type="ECO:0000313" key="4">
    <source>
        <dbReference type="EnsemblPlants" id="Kaladp0100s0016.1.v1.1"/>
    </source>
</evidence>
<feature type="compositionally biased region" description="Polar residues" evidence="3">
    <location>
        <begin position="664"/>
        <end position="692"/>
    </location>
</feature>
<feature type="compositionally biased region" description="Basic and acidic residues" evidence="3">
    <location>
        <begin position="730"/>
        <end position="740"/>
    </location>
</feature>
<organism evidence="4 5">
    <name type="scientific">Kalanchoe fedtschenkoi</name>
    <name type="common">Lavender scallops</name>
    <name type="synonym">South American air plant</name>
    <dbReference type="NCBI Taxonomy" id="63787"/>
    <lineage>
        <taxon>Eukaryota</taxon>
        <taxon>Viridiplantae</taxon>
        <taxon>Streptophyta</taxon>
        <taxon>Embryophyta</taxon>
        <taxon>Tracheophyta</taxon>
        <taxon>Spermatophyta</taxon>
        <taxon>Magnoliopsida</taxon>
        <taxon>eudicotyledons</taxon>
        <taxon>Gunneridae</taxon>
        <taxon>Pentapetalae</taxon>
        <taxon>Saxifragales</taxon>
        <taxon>Crassulaceae</taxon>
        <taxon>Kalanchoe</taxon>
    </lineage>
</organism>
<evidence type="ECO:0000256" key="3">
    <source>
        <dbReference type="SAM" id="MobiDB-lite"/>
    </source>
</evidence>
<dbReference type="AlphaFoldDB" id="A0A7N0V526"/>
<dbReference type="InterPro" id="IPR000048">
    <property type="entry name" value="IQ_motif_EF-hand-BS"/>
</dbReference>
<feature type="compositionally biased region" description="Polar residues" evidence="3">
    <location>
        <begin position="764"/>
        <end position="777"/>
    </location>
</feature>
<feature type="compositionally biased region" description="Basic and acidic residues" evidence="3">
    <location>
        <begin position="73"/>
        <end position="87"/>
    </location>
</feature>
<protein>
    <recommendedName>
        <fullName evidence="6">DUF4005 domain-containing protein</fullName>
    </recommendedName>
</protein>
<evidence type="ECO:0008006" key="6">
    <source>
        <dbReference type="Google" id="ProtNLM"/>
    </source>
</evidence>
<feature type="compositionally biased region" description="Basic residues" evidence="3">
    <location>
        <begin position="25"/>
        <end position="38"/>
    </location>
</feature>
<proteinExistence type="inferred from homology"/>
<dbReference type="Gene3D" id="1.20.5.190">
    <property type="match status" value="1"/>
</dbReference>
<dbReference type="SMART" id="SM00015">
    <property type="entry name" value="IQ"/>
    <property type="match status" value="2"/>
</dbReference>
<reference evidence="4" key="1">
    <citation type="submission" date="2021-01" db="UniProtKB">
        <authorList>
            <consortium name="EnsemblPlants"/>
        </authorList>
    </citation>
    <scope>IDENTIFICATION</scope>
</reference>
<feature type="compositionally biased region" description="Polar residues" evidence="3">
    <location>
        <begin position="710"/>
        <end position="728"/>
    </location>
</feature>
<dbReference type="Pfam" id="PF00612">
    <property type="entry name" value="IQ"/>
    <property type="match status" value="2"/>
</dbReference>
<name>A0A7N0V526_KALFE</name>
<feature type="region of interest" description="Disordered" evidence="3">
    <location>
        <begin position="624"/>
        <end position="845"/>
    </location>
</feature>
<dbReference type="OMA" id="LMIQSHP"/>
<dbReference type="Proteomes" id="UP000594263">
    <property type="component" value="Unplaced"/>
</dbReference>
<feature type="compositionally biased region" description="Polar residues" evidence="3">
    <location>
        <begin position="817"/>
        <end position="837"/>
    </location>
</feature>
<sequence>MGKSASCLRIIPCAGGSTDTDHQGSKSKKGWSFRKRSSSARAVRNSVIAETPSPRRKENLEITNFENASDSIVSDKESALHQDEKKPQLASADSHVADPVTVSETEKLLAAVDSHATDTATVSSAEKPLDTADSVVNDAVTVPDSEEDKAAFAVDESIVILIQSAIRGFLARKEQIKHRSVVKLQAAVRGHLVRCRAIGALRCVQAIAKMQVLIRARYARLSLEVQAVVSNENGTRARKVSKLPKTKPEITYTSMDELLKNSFARLLLESSPKSKRIKIKCDPLRRDSSWVWLERWMSLASPGVVDNRTTGIEKEQEDKISVRDYRFHEENEIFSESKDNANSSTSVEDSKLTVIEETNPVSSQITKSNEDCLSASSVERQSPGAVGDLDLAESSSEIDSVEKRVNSNVDSQPEIYSGNVKPEIAARQSRKLETEVKPEEAIQMGTEDSNATRSVVMDCNLPAIAVESEIEKLVSVPESSNELVSVPNVVIKHDSVPQIFEAEELAPHSAEFDLNMEMAAATSGDDIIINHKEPSQQDISSVHVGESECGTELSITSTLDSPDRSEIGPSGVELERIDSKGAGSHKPEEAKAVKVEIKTESGSVEKERSAEYATAVHIGMEGKAVETKESNLQLQAETEEKTKPETGVSDLTTEPERDTERSHQATPEASPRSQVTFTESQGTPSSHVSVSTKPKRAKTEKSGSIKKRTILSTAKKSPLNSTNDSGGKSSAEKLPGDQKSVKRRTTFGSPKPDITGQEERRDSSTSSFRPSYMQPTESARAKANAGHSPQSSPDVADRDVFLRKRTSLSGAKDRQESPSLQRTSSQAQSGSKSNGSSPHERKWQR</sequence>
<feature type="region of interest" description="Disordered" evidence="3">
    <location>
        <begin position="11"/>
        <end position="97"/>
    </location>
</feature>
<dbReference type="EnsemblPlants" id="Kaladp0100s0016.1.v1.1">
    <property type="protein sequence ID" value="Kaladp0100s0016.1.v1.1"/>
    <property type="gene ID" value="Kaladp0100s0016.v1.1"/>
</dbReference>